<evidence type="ECO:0000313" key="2">
    <source>
        <dbReference type="EMBL" id="KJY59298.1"/>
    </source>
</evidence>
<reference evidence="2 3" key="1">
    <citation type="submission" date="2014-12" db="EMBL/GenBank/DDBJ databases">
        <title>Comparative genomics of the lactic acid bacteria isolated from the honey bee gut.</title>
        <authorList>
            <person name="Ellegaard K.M."/>
            <person name="Tamarit D."/>
            <person name="Javelind E."/>
            <person name="Olofsson T."/>
            <person name="Andersson S.G."/>
            <person name="Vasquez A."/>
        </authorList>
    </citation>
    <scope>NUCLEOTIDE SEQUENCE [LARGE SCALE GENOMIC DNA]</scope>
    <source>
        <strain evidence="2 3">Biut2</strain>
    </source>
</reference>
<dbReference type="InterPro" id="IPR011990">
    <property type="entry name" value="TPR-like_helical_dom_sf"/>
</dbReference>
<dbReference type="HOGENOM" id="CLU_072045_2_0_9"/>
<dbReference type="CDD" id="cd00093">
    <property type="entry name" value="HTH_XRE"/>
    <property type="match status" value="1"/>
</dbReference>
<dbReference type="AlphaFoldDB" id="A0A0F4LLV7"/>
<dbReference type="Pfam" id="PF21259">
    <property type="entry name" value="Rgg_C"/>
    <property type="match status" value="1"/>
</dbReference>
<dbReference type="GO" id="GO:0003677">
    <property type="term" value="F:DNA binding"/>
    <property type="evidence" value="ECO:0007669"/>
    <property type="project" value="InterPro"/>
</dbReference>
<dbReference type="InterPro" id="IPR001387">
    <property type="entry name" value="Cro/C1-type_HTH"/>
</dbReference>
<dbReference type="InterPro" id="IPR010057">
    <property type="entry name" value="Transcription_activator_Rgg_C"/>
</dbReference>
<dbReference type="NCBIfam" id="TIGR01716">
    <property type="entry name" value="RGG_Cterm"/>
    <property type="match status" value="1"/>
</dbReference>
<dbReference type="SMART" id="SM00530">
    <property type="entry name" value="HTH_XRE"/>
    <property type="match status" value="1"/>
</dbReference>
<dbReference type="PATRIC" id="fig|1218493.3.peg.53"/>
<dbReference type="PANTHER" id="PTHR37038">
    <property type="entry name" value="TRANSCRIPTIONAL REGULATOR-RELATED"/>
    <property type="match status" value="1"/>
</dbReference>
<gene>
    <name evidence="2" type="ORF">JF76_00520</name>
</gene>
<dbReference type="STRING" id="1218493.JF76_00520"/>
<protein>
    <submittedName>
        <fullName evidence="2">Transcriptional regulator</fullName>
    </submittedName>
</protein>
<dbReference type="InterPro" id="IPR010982">
    <property type="entry name" value="Lambda_DNA-bd_dom_sf"/>
</dbReference>
<name>A0A0F4LLV7_9LACO</name>
<dbReference type="RefSeq" id="WP_045927291.1">
    <property type="nucleotide sequence ID" value="NZ_JBHSZS010000027.1"/>
</dbReference>
<dbReference type="PROSITE" id="PS50943">
    <property type="entry name" value="HTH_CROC1"/>
    <property type="match status" value="1"/>
</dbReference>
<dbReference type="SUPFAM" id="SSF47413">
    <property type="entry name" value="lambda repressor-like DNA-binding domains"/>
    <property type="match status" value="1"/>
</dbReference>
<dbReference type="Gene3D" id="1.25.40.10">
    <property type="entry name" value="Tetratricopeptide repeat domain"/>
    <property type="match status" value="1"/>
</dbReference>
<evidence type="ECO:0000313" key="3">
    <source>
        <dbReference type="Proteomes" id="UP000033533"/>
    </source>
</evidence>
<proteinExistence type="predicted"/>
<organism evidence="2 3">
    <name type="scientific">Lactobacillus kullabergensis</name>
    <dbReference type="NCBI Taxonomy" id="1218493"/>
    <lineage>
        <taxon>Bacteria</taxon>
        <taxon>Bacillati</taxon>
        <taxon>Bacillota</taxon>
        <taxon>Bacilli</taxon>
        <taxon>Lactobacillales</taxon>
        <taxon>Lactobacillaceae</taxon>
        <taxon>Lactobacillus</taxon>
    </lineage>
</organism>
<dbReference type="Pfam" id="PF01381">
    <property type="entry name" value="HTH_3"/>
    <property type="match status" value="1"/>
</dbReference>
<comment type="caution">
    <text evidence="2">The sequence shown here is derived from an EMBL/GenBank/DDBJ whole genome shotgun (WGS) entry which is preliminary data.</text>
</comment>
<accession>A0A0F4LLV7</accession>
<feature type="domain" description="HTH cro/C1-type" evidence="1">
    <location>
        <begin position="7"/>
        <end position="60"/>
    </location>
</feature>
<dbReference type="InterPro" id="IPR053163">
    <property type="entry name" value="HTH-type_regulator_Rgg"/>
</dbReference>
<dbReference type="EMBL" id="JXBY01000001">
    <property type="protein sequence ID" value="KJY59298.1"/>
    <property type="molecule type" value="Genomic_DNA"/>
</dbReference>
<evidence type="ECO:0000259" key="1">
    <source>
        <dbReference type="PROSITE" id="PS50943"/>
    </source>
</evidence>
<dbReference type="Proteomes" id="UP000033533">
    <property type="component" value="Unassembled WGS sequence"/>
</dbReference>
<dbReference type="OrthoDB" id="2311615at2"/>
<sequence length="281" mass="32060">MQSGIEFKQLRKKQHITLKEAAKGICSIQMLSRWENDQGHMDFNRVLKLCERISLSATEYIALAKLDPQDHIALILEESWNNHDKNYLKKLAQAALNKYESSQDPFDLDYAAIAYSLYYKTSQHNIFPIAQQNELNHQLSKITVWGHEFLSLFANVIPIISPRIIYQISVQVISNISFIKKAGEGTFHFGIAALFEAVIGLITNSQFKFADKLLTRINQIDLPDNEMLLIVGRKFLNAILTFHNTANDEAAVSIIHFLTNMDMQTTAAYFLQILNQVKALN</sequence>